<dbReference type="Pfam" id="PF03167">
    <property type="entry name" value="UDG"/>
    <property type="match status" value="1"/>
</dbReference>
<dbReference type="PANTHER" id="PTHR33693">
    <property type="entry name" value="TYPE-5 URACIL-DNA GLYCOSYLASE"/>
    <property type="match status" value="1"/>
</dbReference>
<evidence type="ECO:0000259" key="8">
    <source>
        <dbReference type="SMART" id="SM00986"/>
    </source>
</evidence>
<dbReference type="GO" id="GO:0097506">
    <property type="term" value="F:deaminated base DNA N-glycosylase activity"/>
    <property type="evidence" value="ECO:0007669"/>
    <property type="project" value="UniProtKB-ARBA"/>
</dbReference>
<evidence type="ECO:0000313" key="9">
    <source>
        <dbReference type="EMBL" id="MTV56183.1"/>
    </source>
</evidence>
<dbReference type="SMART" id="SM00986">
    <property type="entry name" value="UDG"/>
    <property type="match status" value="1"/>
</dbReference>
<feature type="non-terminal residue" evidence="9">
    <location>
        <position position="1"/>
    </location>
</feature>
<keyword evidence="2" id="KW-0479">Metal-binding</keyword>
<dbReference type="PANTHER" id="PTHR33693:SF1">
    <property type="entry name" value="TYPE-4 URACIL-DNA GLYCOSYLASE"/>
    <property type="match status" value="1"/>
</dbReference>
<keyword evidence="5" id="KW-0408">Iron</keyword>
<dbReference type="Proteomes" id="UP000430634">
    <property type="component" value="Unassembled WGS sequence"/>
</dbReference>
<evidence type="ECO:0000256" key="3">
    <source>
        <dbReference type="ARBA" id="ARBA00022763"/>
    </source>
</evidence>
<accession>A0A6I3T424</accession>
<dbReference type="RefSeq" id="WP_170300253.1">
    <property type="nucleotide sequence ID" value="NZ_WNKZ01000138.1"/>
</dbReference>
<dbReference type="GO" id="GO:0006281">
    <property type="term" value="P:DNA repair"/>
    <property type="evidence" value="ECO:0007669"/>
    <property type="project" value="UniProtKB-KW"/>
</dbReference>
<evidence type="ECO:0000313" key="10">
    <source>
        <dbReference type="Proteomes" id="UP000430634"/>
    </source>
</evidence>
<keyword evidence="3" id="KW-0227">DNA damage</keyword>
<evidence type="ECO:0000256" key="5">
    <source>
        <dbReference type="ARBA" id="ARBA00023004"/>
    </source>
</evidence>
<evidence type="ECO:0000256" key="2">
    <source>
        <dbReference type="ARBA" id="ARBA00022723"/>
    </source>
</evidence>
<evidence type="ECO:0000256" key="6">
    <source>
        <dbReference type="ARBA" id="ARBA00023014"/>
    </source>
</evidence>
<dbReference type="AlphaFoldDB" id="A0A6I3T424"/>
<name>A0A6I3T424_9BURK</name>
<feature type="domain" description="Uracil-DNA glycosylase-like" evidence="8">
    <location>
        <begin position="3"/>
        <end position="149"/>
    </location>
</feature>
<dbReference type="InterPro" id="IPR005122">
    <property type="entry name" value="Uracil-DNA_glycosylase-like"/>
</dbReference>
<keyword evidence="4" id="KW-0378">Hydrolase</keyword>
<dbReference type="InterPro" id="IPR036895">
    <property type="entry name" value="Uracil-DNA_glycosylase-like_sf"/>
</dbReference>
<gene>
    <name evidence="9" type="ORF">GM672_26000</name>
</gene>
<comment type="caution">
    <text evidence="9">The sequence shown here is derived from an EMBL/GenBank/DDBJ whole genome shotgun (WGS) entry which is preliminary data.</text>
</comment>
<keyword evidence="1" id="KW-0004">4Fe-4S</keyword>
<dbReference type="EMBL" id="WNKZ01000138">
    <property type="protein sequence ID" value="MTV56183.1"/>
    <property type="molecule type" value="Genomic_DNA"/>
</dbReference>
<dbReference type="SMART" id="SM00987">
    <property type="entry name" value="UreE_C"/>
    <property type="match status" value="1"/>
</dbReference>
<evidence type="ECO:0000256" key="1">
    <source>
        <dbReference type="ARBA" id="ARBA00022485"/>
    </source>
</evidence>
<dbReference type="GO" id="GO:0051539">
    <property type="term" value="F:4 iron, 4 sulfur cluster binding"/>
    <property type="evidence" value="ECO:0007669"/>
    <property type="project" value="UniProtKB-KW"/>
</dbReference>
<keyword evidence="7" id="KW-0234">DNA repair</keyword>
<organism evidence="9 10">
    <name type="scientific">Pseudoduganella buxea</name>
    <dbReference type="NCBI Taxonomy" id="1949069"/>
    <lineage>
        <taxon>Bacteria</taxon>
        <taxon>Pseudomonadati</taxon>
        <taxon>Pseudomonadota</taxon>
        <taxon>Betaproteobacteria</taxon>
        <taxon>Burkholderiales</taxon>
        <taxon>Oxalobacteraceae</taxon>
        <taxon>Telluria group</taxon>
        <taxon>Pseudoduganella</taxon>
    </lineage>
</organism>
<keyword evidence="6" id="KW-0411">Iron-sulfur</keyword>
<reference evidence="9 10" key="1">
    <citation type="submission" date="2019-11" db="EMBL/GenBank/DDBJ databases">
        <title>Type strains purchased from KCTC, JCM and DSMZ.</title>
        <authorList>
            <person name="Lu H."/>
        </authorList>
    </citation>
    <scope>NUCLEOTIDE SEQUENCE [LARGE SCALE GENOMIC DNA]</scope>
    <source>
        <strain evidence="9 10">KCTC 52429</strain>
    </source>
</reference>
<dbReference type="Gene3D" id="3.40.470.10">
    <property type="entry name" value="Uracil-DNA glycosylase-like domain"/>
    <property type="match status" value="1"/>
</dbReference>
<sequence>AVPGRGDETARWLVLGLAPAAADEDSGQAIGGEPGQLLDNMLRAVDLSTQGGAYVTTLVKCRAAGTDGGELPPTAGELAACRPYLQRELALTEAGLALTLGGVTAKALLGAAARGKVLRHGELPVVATFHPADLLRRPEDKGKAWADLCLARTAHAGRR</sequence>
<proteinExistence type="predicted"/>
<evidence type="ECO:0000256" key="7">
    <source>
        <dbReference type="ARBA" id="ARBA00023204"/>
    </source>
</evidence>
<dbReference type="CDD" id="cd10030">
    <property type="entry name" value="UDG-F4_TTUDGA_SPO1dp_like"/>
    <property type="match status" value="1"/>
</dbReference>
<evidence type="ECO:0000256" key="4">
    <source>
        <dbReference type="ARBA" id="ARBA00022801"/>
    </source>
</evidence>
<dbReference type="InterPro" id="IPR051536">
    <property type="entry name" value="UDG_Type-4/5"/>
</dbReference>
<dbReference type="SUPFAM" id="SSF52141">
    <property type="entry name" value="Uracil-DNA glycosylase-like"/>
    <property type="match status" value="1"/>
</dbReference>
<dbReference type="GO" id="GO:0046872">
    <property type="term" value="F:metal ion binding"/>
    <property type="evidence" value="ECO:0007669"/>
    <property type="project" value="UniProtKB-KW"/>
</dbReference>
<protein>
    <submittedName>
        <fullName evidence="9">Uracil-DNA glycosylase</fullName>
    </submittedName>
</protein>